<evidence type="ECO:0000256" key="6">
    <source>
        <dbReference type="ARBA" id="ARBA00023121"/>
    </source>
</evidence>
<keyword evidence="5" id="KW-0732">Signal</keyword>
<dbReference type="GO" id="GO:0008289">
    <property type="term" value="F:lipid binding"/>
    <property type="evidence" value="ECO:0007669"/>
    <property type="project" value="UniProtKB-KW"/>
</dbReference>
<dbReference type="EMBL" id="JAGFBV010000006">
    <property type="protein sequence ID" value="MBP4137493.1"/>
    <property type="molecule type" value="Genomic_DNA"/>
</dbReference>
<evidence type="ECO:0000256" key="10">
    <source>
        <dbReference type="ARBA" id="ARBA00023288"/>
    </source>
</evidence>
<evidence type="ECO:0000256" key="5">
    <source>
        <dbReference type="ARBA" id="ARBA00022729"/>
    </source>
</evidence>
<evidence type="ECO:0000256" key="2">
    <source>
        <dbReference type="ARBA" id="ARBA00004635"/>
    </source>
</evidence>
<dbReference type="InterPro" id="IPR022272">
    <property type="entry name" value="Lipocalin_CS"/>
</dbReference>
<dbReference type="Proteomes" id="UP000675047">
    <property type="component" value="Unassembled WGS sequence"/>
</dbReference>
<comment type="subunit">
    <text evidence="4">Homodimer.</text>
</comment>
<comment type="function">
    <text evidence="11">Involved in the storage or transport of lipids necessary for membrane maintenance under stressful conditions. Displays a binding preference for lysophospholipids.</text>
</comment>
<feature type="lipid moiety-binding region" description="S-diacylglycerol cysteine" evidence="14">
    <location>
        <position position="22"/>
    </location>
</feature>
<keyword evidence="10 14" id="KW-0449">Lipoprotein</keyword>
<name>A0A940X542_9FLAO</name>
<organism evidence="16 17">
    <name type="scientific">Flavobacterium geliluteum</name>
    <dbReference type="NCBI Taxonomy" id="2816120"/>
    <lineage>
        <taxon>Bacteria</taxon>
        <taxon>Pseudomonadati</taxon>
        <taxon>Bacteroidota</taxon>
        <taxon>Flavobacteriia</taxon>
        <taxon>Flavobacteriales</taxon>
        <taxon>Flavobacteriaceae</taxon>
        <taxon>Flavobacterium</taxon>
    </lineage>
</organism>
<dbReference type="PANTHER" id="PTHR10612">
    <property type="entry name" value="APOLIPOPROTEIN D"/>
    <property type="match status" value="1"/>
</dbReference>
<dbReference type="InterPro" id="IPR047202">
    <property type="entry name" value="Lipocalin_Blc-like_dom"/>
</dbReference>
<dbReference type="InterPro" id="IPR000566">
    <property type="entry name" value="Lipocln_cytosolic_FA-bd_dom"/>
</dbReference>
<dbReference type="AlphaFoldDB" id="A0A940X542"/>
<keyword evidence="17" id="KW-1185">Reference proteome</keyword>
<evidence type="ECO:0000256" key="4">
    <source>
        <dbReference type="ARBA" id="ARBA00011738"/>
    </source>
</evidence>
<evidence type="ECO:0000313" key="17">
    <source>
        <dbReference type="Proteomes" id="UP000675047"/>
    </source>
</evidence>
<reference evidence="16 17" key="1">
    <citation type="submission" date="2021-03" db="EMBL/GenBank/DDBJ databases">
        <title>Flavobacterium Flabelliformis Sp. Nov. And Flavobacterium Geliluteum Sp. Nov., Two Novel Multidrug Resistant Psychrophilic Species Isolated From Antarctica.</title>
        <authorList>
            <person name="Kralova S."/>
            <person name="Busse H.J."/>
            <person name="Bezdicek M."/>
            <person name="Nykrynova M."/>
            <person name="Kroupova E."/>
            <person name="Krsek D."/>
            <person name="Sedlacek I."/>
        </authorList>
    </citation>
    <scope>NUCLEOTIDE SEQUENCE [LARGE SCALE GENOMIC DNA]</scope>
    <source>
        <strain evidence="16 17">P7388</strain>
    </source>
</reference>
<evidence type="ECO:0000256" key="9">
    <source>
        <dbReference type="ARBA" id="ARBA00023237"/>
    </source>
</evidence>
<sequence>MKNRYIIPALVGAGVAIALYSCKATIPKKAAAVTNFDISKYLGKWFEIARLDFKYEKGLSNVTAEYSLNDNGTLKVDNKGYDVRKDKWEQSIGKAKFVKKDNVGMLKVSFFGPFYAGYNVIAVDENYKYALVVGENLKYMWILSRETTMPESVKADFLIKAQDIGYNVSDLVWVQHDKAQ</sequence>
<dbReference type="PROSITE" id="PS51257">
    <property type="entry name" value="PROKAR_LIPOPROTEIN"/>
    <property type="match status" value="1"/>
</dbReference>
<accession>A0A940X542</accession>
<dbReference type="PANTHER" id="PTHR10612:SF34">
    <property type="entry name" value="APOLIPOPROTEIN D"/>
    <property type="match status" value="1"/>
</dbReference>
<comment type="similarity">
    <text evidence="3 13">Belongs to the calycin superfamily. Lipocalin family.</text>
</comment>
<evidence type="ECO:0000256" key="14">
    <source>
        <dbReference type="PIRSR" id="PIRSR036893-52"/>
    </source>
</evidence>
<comment type="subcellular location">
    <subcellularLocation>
        <location evidence="1">Cell outer membrane</location>
    </subcellularLocation>
    <subcellularLocation>
        <location evidence="2">Membrane</location>
        <topology evidence="2">Lipid-anchor</topology>
    </subcellularLocation>
</comment>
<keyword evidence="7" id="KW-0472">Membrane</keyword>
<dbReference type="RefSeq" id="WP_210665530.1">
    <property type="nucleotide sequence ID" value="NZ_JAGFBV010000006.1"/>
</dbReference>
<dbReference type="InterPro" id="IPR022271">
    <property type="entry name" value="Lipocalin_ApoD"/>
</dbReference>
<evidence type="ECO:0000313" key="16">
    <source>
        <dbReference type="EMBL" id="MBP4137493.1"/>
    </source>
</evidence>
<dbReference type="SUPFAM" id="SSF50814">
    <property type="entry name" value="Lipocalins"/>
    <property type="match status" value="1"/>
</dbReference>
<dbReference type="InterPro" id="IPR012674">
    <property type="entry name" value="Calycin"/>
</dbReference>
<gene>
    <name evidence="16" type="ORF">J3495_05290</name>
</gene>
<dbReference type="GO" id="GO:0009279">
    <property type="term" value="C:cell outer membrane"/>
    <property type="evidence" value="ECO:0007669"/>
    <property type="project" value="UniProtKB-SubCell"/>
</dbReference>
<keyword evidence="9" id="KW-0998">Cell outer membrane</keyword>
<dbReference type="InterPro" id="IPR002446">
    <property type="entry name" value="Lipocalin_bac"/>
</dbReference>
<evidence type="ECO:0000256" key="3">
    <source>
        <dbReference type="ARBA" id="ARBA00006889"/>
    </source>
</evidence>
<keyword evidence="6" id="KW-0446">Lipid-binding</keyword>
<evidence type="ECO:0000256" key="11">
    <source>
        <dbReference type="ARBA" id="ARBA00057024"/>
    </source>
</evidence>
<evidence type="ECO:0000256" key="13">
    <source>
        <dbReference type="PIRNR" id="PIRNR036893"/>
    </source>
</evidence>
<feature type="lipid moiety-binding region" description="N-palmitoyl cysteine" evidence="14">
    <location>
        <position position="22"/>
    </location>
</feature>
<dbReference type="CDD" id="cd19438">
    <property type="entry name" value="lipocalin_Blc-like"/>
    <property type="match status" value="1"/>
</dbReference>
<dbReference type="GO" id="GO:0006950">
    <property type="term" value="P:response to stress"/>
    <property type="evidence" value="ECO:0007669"/>
    <property type="project" value="UniProtKB-ARBA"/>
</dbReference>
<dbReference type="PIRSF" id="PIRSF036893">
    <property type="entry name" value="Lipocalin_ApoD"/>
    <property type="match status" value="1"/>
</dbReference>
<evidence type="ECO:0000256" key="7">
    <source>
        <dbReference type="ARBA" id="ARBA00023136"/>
    </source>
</evidence>
<dbReference type="Gene3D" id="2.40.128.20">
    <property type="match status" value="1"/>
</dbReference>
<comment type="caution">
    <text evidence="16">The sequence shown here is derived from an EMBL/GenBank/DDBJ whole genome shotgun (WGS) entry which is preliminary data.</text>
</comment>
<evidence type="ECO:0000259" key="15">
    <source>
        <dbReference type="Pfam" id="PF08212"/>
    </source>
</evidence>
<proteinExistence type="inferred from homology"/>
<dbReference type="Pfam" id="PF08212">
    <property type="entry name" value="Lipocalin_2"/>
    <property type="match status" value="1"/>
</dbReference>
<dbReference type="FunFam" id="2.40.128.20:FF:000002">
    <property type="entry name" value="Outer membrane lipoprotein Blc"/>
    <property type="match status" value="1"/>
</dbReference>
<evidence type="ECO:0000256" key="8">
    <source>
        <dbReference type="ARBA" id="ARBA00023139"/>
    </source>
</evidence>
<evidence type="ECO:0000256" key="12">
    <source>
        <dbReference type="ARBA" id="ARBA00071217"/>
    </source>
</evidence>
<dbReference type="PRINTS" id="PR01171">
    <property type="entry name" value="BCTLIPOCALIN"/>
</dbReference>
<protein>
    <recommendedName>
        <fullName evidence="12">Outer membrane lipoprotein Blc</fullName>
    </recommendedName>
</protein>
<dbReference type="PROSITE" id="PS00213">
    <property type="entry name" value="LIPOCALIN"/>
    <property type="match status" value="1"/>
</dbReference>
<feature type="domain" description="Lipocalin/cytosolic fatty-acid binding" evidence="15">
    <location>
        <begin position="36"/>
        <end position="175"/>
    </location>
</feature>
<keyword evidence="8 14" id="KW-0564">Palmitate</keyword>
<evidence type="ECO:0000256" key="1">
    <source>
        <dbReference type="ARBA" id="ARBA00004442"/>
    </source>
</evidence>